<dbReference type="EMBL" id="VTWT01000007">
    <property type="protein sequence ID" value="KAA9331970.1"/>
    <property type="molecule type" value="Genomic_DNA"/>
</dbReference>
<evidence type="ECO:0000313" key="2">
    <source>
        <dbReference type="Proteomes" id="UP000326570"/>
    </source>
</evidence>
<evidence type="ECO:0000313" key="1">
    <source>
        <dbReference type="EMBL" id="KAA9331970.1"/>
    </source>
</evidence>
<dbReference type="Pfam" id="PF11009">
    <property type="entry name" value="BrxC"/>
    <property type="match status" value="1"/>
</dbReference>
<accession>A0A5N1IVF2</accession>
<sequence>MIQWKPLNQTAQIESLAEESKEQPIVIFKHSTSCSISSMAKSRLERQWEDSSLKNIKPYYLDLLSFRPVSNEIAEFFQVRHESPQLLLIQDGVCTYHASHMGIKLDEVKKLVTS</sequence>
<dbReference type="Proteomes" id="UP000326570">
    <property type="component" value="Unassembled WGS sequence"/>
</dbReference>
<organism evidence="1 2">
    <name type="scientific">Adhaeribacter soli</name>
    <dbReference type="NCBI Taxonomy" id="2607655"/>
    <lineage>
        <taxon>Bacteria</taxon>
        <taxon>Pseudomonadati</taxon>
        <taxon>Bacteroidota</taxon>
        <taxon>Cytophagia</taxon>
        <taxon>Cytophagales</taxon>
        <taxon>Hymenobacteraceae</taxon>
        <taxon>Adhaeribacter</taxon>
    </lineage>
</organism>
<name>A0A5N1IVF2_9BACT</name>
<dbReference type="Gene3D" id="3.40.30.10">
    <property type="entry name" value="Glutaredoxin"/>
    <property type="match status" value="1"/>
</dbReference>
<comment type="caution">
    <text evidence="1">The sequence shown here is derived from an EMBL/GenBank/DDBJ whole genome shotgun (WGS) entry which is preliminary data.</text>
</comment>
<gene>
    <name evidence="1" type="primary">ytxJ</name>
    <name evidence="1" type="ORF">F0P94_14340</name>
</gene>
<protein>
    <submittedName>
        <fullName evidence="1">Bacillithiol system redox-active protein YtxJ</fullName>
    </submittedName>
</protein>
<reference evidence="1 2" key="1">
    <citation type="submission" date="2019-09" db="EMBL/GenBank/DDBJ databases">
        <title>Genome sequence of Adhaeribacter sp. M2.</title>
        <authorList>
            <person name="Srinivasan S."/>
        </authorList>
    </citation>
    <scope>NUCLEOTIDE SEQUENCE [LARGE SCALE GENOMIC DNA]</scope>
    <source>
        <strain evidence="1 2">M2</strain>
    </source>
</reference>
<dbReference type="RefSeq" id="WP_150904579.1">
    <property type="nucleotide sequence ID" value="NZ_VTWT01000007.1"/>
</dbReference>
<keyword evidence="2" id="KW-1185">Reference proteome</keyword>
<dbReference type="NCBIfam" id="TIGR04019">
    <property type="entry name" value="B_thiol_YtxJ"/>
    <property type="match status" value="1"/>
</dbReference>
<dbReference type="InterPro" id="IPR022551">
    <property type="entry name" value="BrxC"/>
</dbReference>
<dbReference type="AlphaFoldDB" id="A0A5N1IVF2"/>
<proteinExistence type="predicted"/>